<dbReference type="PANTHER" id="PTHR34216">
    <property type="match status" value="1"/>
</dbReference>
<dbReference type="Gene3D" id="3.20.20.370">
    <property type="entry name" value="Glycoside hydrolase/deacetylase"/>
    <property type="match status" value="1"/>
</dbReference>
<gene>
    <name evidence="5" type="ORF">UV61_C0026G0009</name>
</gene>
<comment type="subcellular location">
    <subcellularLocation>
        <location evidence="1">Secreted</location>
    </subcellularLocation>
</comment>
<keyword evidence="3" id="KW-1133">Transmembrane helix</keyword>
<proteinExistence type="predicted"/>
<keyword evidence="3" id="KW-0472">Membrane</keyword>
<evidence type="ECO:0000313" key="6">
    <source>
        <dbReference type="Proteomes" id="UP000034050"/>
    </source>
</evidence>
<reference evidence="5 6" key="1">
    <citation type="journal article" date="2015" name="Nature">
        <title>rRNA introns, odd ribosomes, and small enigmatic genomes across a large radiation of phyla.</title>
        <authorList>
            <person name="Brown C.T."/>
            <person name="Hug L.A."/>
            <person name="Thomas B.C."/>
            <person name="Sharon I."/>
            <person name="Castelle C.J."/>
            <person name="Singh A."/>
            <person name="Wilkins M.J."/>
            <person name="Williams K.H."/>
            <person name="Banfield J.F."/>
        </authorList>
    </citation>
    <scope>NUCLEOTIDE SEQUENCE [LARGE SCALE GENOMIC DNA]</scope>
</reference>
<evidence type="ECO:0000256" key="2">
    <source>
        <dbReference type="ARBA" id="ARBA00022729"/>
    </source>
</evidence>
<dbReference type="GO" id="GO:0005576">
    <property type="term" value="C:extracellular region"/>
    <property type="evidence" value="ECO:0007669"/>
    <property type="project" value="UniProtKB-SubCell"/>
</dbReference>
<dbReference type="EMBL" id="LCFD01000026">
    <property type="protein sequence ID" value="KKS84676.1"/>
    <property type="molecule type" value="Genomic_DNA"/>
</dbReference>
<accession>A0A0G1ENT4</accession>
<dbReference type="PANTHER" id="PTHR34216:SF3">
    <property type="entry name" value="POLY-BETA-1,6-N-ACETYL-D-GLUCOSAMINE N-DEACETYLASE"/>
    <property type="match status" value="1"/>
</dbReference>
<organism evidence="5 6">
    <name type="scientific">Candidatus Gottesmanbacteria bacterium GW2011_GWB1_43_11</name>
    <dbReference type="NCBI Taxonomy" id="1618446"/>
    <lineage>
        <taxon>Bacteria</taxon>
        <taxon>Candidatus Gottesmaniibacteriota</taxon>
    </lineage>
</organism>
<dbReference type="STRING" id="1618446.UV61_C0026G0009"/>
<dbReference type="SUPFAM" id="SSF88713">
    <property type="entry name" value="Glycoside hydrolase/deacetylase"/>
    <property type="match status" value="1"/>
</dbReference>
<dbReference type="GO" id="GO:0016810">
    <property type="term" value="F:hydrolase activity, acting on carbon-nitrogen (but not peptide) bonds"/>
    <property type="evidence" value="ECO:0007669"/>
    <property type="project" value="InterPro"/>
</dbReference>
<dbReference type="InterPro" id="IPR051398">
    <property type="entry name" value="Polysacch_Deacetylase"/>
</dbReference>
<protein>
    <submittedName>
        <fullName evidence="5">Polysaccharide deacetylase</fullName>
    </submittedName>
</protein>
<dbReference type="InterPro" id="IPR002509">
    <property type="entry name" value="NODB_dom"/>
</dbReference>
<dbReference type="Proteomes" id="UP000034050">
    <property type="component" value="Unassembled WGS sequence"/>
</dbReference>
<keyword evidence="2" id="KW-0732">Signal</keyword>
<dbReference type="PROSITE" id="PS51677">
    <property type="entry name" value="NODB"/>
    <property type="match status" value="1"/>
</dbReference>
<dbReference type="CDD" id="cd10918">
    <property type="entry name" value="CE4_NodB_like_5s_6s"/>
    <property type="match status" value="1"/>
</dbReference>
<evidence type="ECO:0000256" key="1">
    <source>
        <dbReference type="ARBA" id="ARBA00004613"/>
    </source>
</evidence>
<sequence>MKRSPRRKKQALLLPFILVTLIIIFAFGFLQSQIKITQDHATSNLQKNYDQFVNLLEIEKRRLTPLKLPILLYHYIEIVTNLRDTIRQSLNINPQIFESQINTLLTHGYQPIVMSDLIDYFDGKKALPSKPIIFTFDDGYRDFYTDVLPILKKYHIKVMLYVSTGLVDSTRNYLTQPQLKEVIASGLVEIGAHSVTHSNLRYLNLAVAKTEILESKQELEKLTGQKVKHFAFPYGDYSSDLILELGKAGFDTAVTVDPGTTQTYAERFSLKRIRPGRTTDTVLLKLIE</sequence>
<feature type="domain" description="NodB homology" evidence="4">
    <location>
        <begin position="130"/>
        <end position="288"/>
    </location>
</feature>
<dbReference type="AlphaFoldDB" id="A0A0G1ENT4"/>
<dbReference type="Pfam" id="PF01522">
    <property type="entry name" value="Polysacc_deac_1"/>
    <property type="match status" value="1"/>
</dbReference>
<dbReference type="InterPro" id="IPR011330">
    <property type="entry name" value="Glyco_hydro/deAcase_b/a-brl"/>
</dbReference>
<name>A0A0G1ENT4_9BACT</name>
<keyword evidence="3" id="KW-0812">Transmembrane</keyword>
<feature type="transmembrane region" description="Helical" evidence="3">
    <location>
        <begin position="12"/>
        <end position="30"/>
    </location>
</feature>
<evidence type="ECO:0000256" key="3">
    <source>
        <dbReference type="SAM" id="Phobius"/>
    </source>
</evidence>
<evidence type="ECO:0000259" key="4">
    <source>
        <dbReference type="PROSITE" id="PS51677"/>
    </source>
</evidence>
<dbReference type="GO" id="GO:0005975">
    <property type="term" value="P:carbohydrate metabolic process"/>
    <property type="evidence" value="ECO:0007669"/>
    <property type="project" value="InterPro"/>
</dbReference>
<comment type="caution">
    <text evidence="5">The sequence shown here is derived from an EMBL/GenBank/DDBJ whole genome shotgun (WGS) entry which is preliminary data.</text>
</comment>
<evidence type="ECO:0000313" key="5">
    <source>
        <dbReference type="EMBL" id="KKS84676.1"/>
    </source>
</evidence>